<protein>
    <recommendedName>
        <fullName evidence="4">DUF3592 domain-containing protein</fullName>
    </recommendedName>
</protein>
<feature type="transmembrane region" description="Helical" evidence="1">
    <location>
        <begin position="207"/>
        <end position="228"/>
    </location>
</feature>
<evidence type="ECO:0000313" key="2">
    <source>
        <dbReference type="EMBL" id="MFD2730256.1"/>
    </source>
</evidence>
<keyword evidence="3" id="KW-1185">Reference proteome</keyword>
<dbReference type="RefSeq" id="WP_379041020.1">
    <property type="nucleotide sequence ID" value="NZ_JBHSKW010000006.1"/>
</dbReference>
<proteinExistence type="predicted"/>
<organism evidence="2 3">
    <name type="scientific">Pedobacter alpinus</name>
    <dbReference type="NCBI Taxonomy" id="1590643"/>
    <lineage>
        <taxon>Bacteria</taxon>
        <taxon>Pseudomonadati</taxon>
        <taxon>Bacteroidota</taxon>
        <taxon>Sphingobacteriia</taxon>
        <taxon>Sphingobacteriales</taxon>
        <taxon>Sphingobacteriaceae</taxon>
        <taxon>Pedobacter</taxon>
    </lineage>
</organism>
<keyword evidence="1" id="KW-1133">Transmembrane helix</keyword>
<evidence type="ECO:0000313" key="3">
    <source>
        <dbReference type="Proteomes" id="UP001597546"/>
    </source>
</evidence>
<name>A0ABW5TLT6_9SPHI</name>
<feature type="transmembrane region" description="Helical" evidence="1">
    <location>
        <begin position="234"/>
        <end position="254"/>
    </location>
</feature>
<reference evidence="3" key="1">
    <citation type="journal article" date="2019" name="Int. J. Syst. Evol. Microbiol.">
        <title>The Global Catalogue of Microorganisms (GCM) 10K type strain sequencing project: providing services to taxonomists for standard genome sequencing and annotation.</title>
        <authorList>
            <consortium name="The Broad Institute Genomics Platform"/>
            <consortium name="The Broad Institute Genome Sequencing Center for Infectious Disease"/>
            <person name="Wu L."/>
            <person name="Ma J."/>
        </authorList>
    </citation>
    <scope>NUCLEOTIDE SEQUENCE [LARGE SCALE GENOMIC DNA]</scope>
    <source>
        <strain evidence="3">KCTC 42456</strain>
    </source>
</reference>
<sequence length="350" mass="39913">MSENQDFVSVEPLTATEKAMFFNRMLGVWFFGILMFTFLTFLFFFTKGSDEFMEPSFLWLFPFMFYGVLAFIIYSHTKNAFQSEKTVYNGIITEKTVKASQINRESSIKQAYKICLVDIWFTVESSIYTKVKVGNTVKLHCLAGNQVFSVDVLDSADKAISNAMKPFFNSRQPNKAGFSLLDLIPFSGEDAKLIQKKLLSTIINRSLLGLAAMALIYFIVFLFFVILVKSDNVLLLQGFVYCLLVLLGVVYFLINRKTWKLFRDILDAQKYSISETIIDKVSSTNKKPGPNSVVVINGNTSNYVRYFYLQTTSFWLPVSEIQYQNAKVDEVLKIYLAKNSKTVLNVKGAD</sequence>
<comment type="caution">
    <text evidence="2">The sequence shown here is derived from an EMBL/GenBank/DDBJ whole genome shotgun (WGS) entry which is preliminary data.</text>
</comment>
<feature type="transmembrane region" description="Helical" evidence="1">
    <location>
        <begin position="57"/>
        <end position="75"/>
    </location>
</feature>
<accession>A0ABW5TLT6</accession>
<evidence type="ECO:0008006" key="4">
    <source>
        <dbReference type="Google" id="ProtNLM"/>
    </source>
</evidence>
<feature type="transmembrane region" description="Helical" evidence="1">
    <location>
        <begin position="26"/>
        <end position="45"/>
    </location>
</feature>
<keyword evidence="1" id="KW-0812">Transmembrane</keyword>
<gene>
    <name evidence="2" type="ORF">ACFSSE_00915</name>
</gene>
<evidence type="ECO:0000256" key="1">
    <source>
        <dbReference type="SAM" id="Phobius"/>
    </source>
</evidence>
<keyword evidence="1" id="KW-0472">Membrane</keyword>
<dbReference type="EMBL" id="JBHULV010000005">
    <property type="protein sequence ID" value="MFD2730256.1"/>
    <property type="molecule type" value="Genomic_DNA"/>
</dbReference>
<dbReference type="Proteomes" id="UP001597546">
    <property type="component" value="Unassembled WGS sequence"/>
</dbReference>